<reference evidence="1" key="2">
    <citation type="journal article" date="2015" name="Fish Shellfish Immunol.">
        <title>Early steps in the European eel (Anguilla anguilla)-Vibrio vulnificus interaction in the gills: Role of the RtxA13 toxin.</title>
        <authorList>
            <person name="Callol A."/>
            <person name="Pajuelo D."/>
            <person name="Ebbesson L."/>
            <person name="Teles M."/>
            <person name="MacKenzie S."/>
            <person name="Amaro C."/>
        </authorList>
    </citation>
    <scope>NUCLEOTIDE SEQUENCE</scope>
</reference>
<proteinExistence type="predicted"/>
<accession>A0A0E9RTV2</accession>
<sequence length="34" mass="4200">MAMRLLGRALRYIILHLFGKRFYPMRRTISAYQR</sequence>
<reference evidence="1" key="1">
    <citation type="submission" date="2014-11" db="EMBL/GenBank/DDBJ databases">
        <authorList>
            <person name="Amaro Gonzalez C."/>
        </authorList>
    </citation>
    <scope>NUCLEOTIDE SEQUENCE</scope>
</reference>
<organism evidence="1">
    <name type="scientific">Anguilla anguilla</name>
    <name type="common">European freshwater eel</name>
    <name type="synonym">Muraena anguilla</name>
    <dbReference type="NCBI Taxonomy" id="7936"/>
    <lineage>
        <taxon>Eukaryota</taxon>
        <taxon>Metazoa</taxon>
        <taxon>Chordata</taxon>
        <taxon>Craniata</taxon>
        <taxon>Vertebrata</taxon>
        <taxon>Euteleostomi</taxon>
        <taxon>Actinopterygii</taxon>
        <taxon>Neopterygii</taxon>
        <taxon>Teleostei</taxon>
        <taxon>Anguilliformes</taxon>
        <taxon>Anguillidae</taxon>
        <taxon>Anguilla</taxon>
    </lineage>
</organism>
<dbReference type="EMBL" id="GBXM01076702">
    <property type="protein sequence ID" value="JAH31875.1"/>
    <property type="molecule type" value="Transcribed_RNA"/>
</dbReference>
<protein>
    <submittedName>
        <fullName evidence="1">Uncharacterized protein</fullName>
    </submittedName>
</protein>
<name>A0A0E9RTV2_ANGAN</name>
<dbReference type="AlphaFoldDB" id="A0A0E9RTV2"/>
<evidence type="ECO:0000313" key="1">
    <source>
        <dbReference type="EMBL" id="JAH31875.1"/>
    </source>
</evidence>